<keyword evidence="4 14" id="KW-0963">Cytoplasm</keyword>
<dbReference type="GO" id="GO:0070475">
    <property type="term" value="P:rRNA base methylation"/>
    <property type="evidence" value="ECO:0007669"/>
    <property type="project" value="UniProtKB-UniRule"/>
</dbReference>
<feature type="binding site" evidence="14">
    <location>
        <begin position="162"/>
        <end position="163"/>
    </location>
    <ligand>
        <name>S-adenosyl-L-methionine</name>
        <dbReference type="ChEBI" id="CHEBI:59789"/>
    </ligand>
</feature>
<evidence type="ECO:0000259" key="15">
    <source>
        <dbReference type="PROSITE" id="PS51918"/>
    </source>
</evidence>
<dbReference type="InterPro" id="IPR004383">
    <property type="entry name" value="rRNA_lsu_MTrfase_RlmN/Cfr"/>
</dbReference>
<keyword evidence="9 14" id="KW-0819">tRNA processing</keyword>
<feature type="binding site" evidence="14">
    <location>
        <position position="293"/>
    </location>
    <ligand>
        <name>S-adenosyl-L-methionine</name>
        <dbReference type="ChEBI" id="CHEBI:59789"/>
    </ligand>
</feature>
<dbReference type="EMBL" id="VUNN01000002">
    <property type="protein sequence ID" value="MSU05551.1"/>
    <property type="molecule type" value="Genomic_DNA"/>
</dbReference>
<sequence>MALIKRLIMKSLYAKGPAELVKILKLEKSYQAKQIYSWLIKGVTDYSLMSDVSKKIRDRLTEEFPSVISSKIVKTQKADSATKLLIELHDGALVECVMLRDGDDRKTACISSQVGCAMGCSFCKTGTMGLVRNLEDYEIVEQMVHLRTLAEDITHIVFMGMGEPLHNFGPLMSAISEFHRPEGFNISMRRMTISTSGLVPGINKLTELNLGIRLAVSLVSANNDLRSRIMKVNRSYPLTELKRALIGFQHVAGKRITLEYCMLHGVNTTKEAAKELSSFTKGLMCVVNLIPWNPIDELEYESPTNTEIREFTKELDSLHINYTLRMPKGRSISGACGQLATSTKR</sequence>
<dbReference type="Pfam" id="PF21016">
    <property type="entry name" value="RlmN_N"/>
    <property type="match status" value="1"/>
</dbReference>
<evidence type="ECO:0000256" key="13">
    <source>
        <dbReference type="ARBA" id="ARBA00023157"/>
    </source>
</evidence>
<dbReference type="InterPro" id="IPR048641">
    <property type="entry name" value="RlmN_N"/>
</dbReference>
<dbReference type="HAMAP" id="MF_01849">
    <property type="entry name" value="RNA_methyltr_RlmN"/>
    <property type="match status" value="1"/>
</dbReference>
<accession>A0A7X2PAZ5</accession>
<comment type="catalytic activity">
    <reaction evidence="14">
        <text>adenosine(2503) in 23S rRNA + 2 reduced [2Fe-2S]-[ferredoxin] + 2 S-adenosyl-L-methionine = 2-methyladenosine(2503) in 23S rRNA + 5'-deoxyadenosine + L-methionine + 2 oxidized [2Fe-2S]-[ferredoxin] + S-adenosyl-L-homocysteine</text>
        <dbReference type="Rhea" id="RHEA:42916"/>
        <dbReference type="Rhea" id="RHEA-COMP:10000"/>
        <dbReference type="Rhea" id="RHEA-COMP:10001"/>
        <dbReference type="Rhea" id="RHEA-COMP:10152"/>
        <dbReference type="Rhea" id="RHEA-COMP:10282"/>
        <dbReference type="ChEBI" id="CHEBI:17319"/>
        <dbReference type="ChEBI" id="CHEBI:33737"/>
        <dbReference type="ChEBI" id="CHEBI:33738"/>
        <dbReference type="ChEBI" id="CHEBI:57844"/>
        <dbReference type="ChEBI" id="CHEBI:57856"/>
        <dbReference type="ChEBI" id="CHEBI:59789"/>
        <dbReference type="ChEBI" id="CHEBI:74411"/>
        <dbReference type="ChEBI" id="CHEBI:74497"/>
        <dbReference type="EC" id="2.1.1.192"/>
    </reaction>
</comment>
<dbReference type="PROSITE" id="PS51918">
    <property type="entry name" value="RADICAL_SAM"/>
    <property type="match status" value="1"/>
</dbReference>
<gene>
    <name evidence="14 16" type="primary">rlmN</name>
    <name evidence="16" type="ORF">FYJ80_01980</name>
</gene>
<comment type="subcellular location">
    <subcellularLocation>
        <location evidence="1 14">Cytoplasm</location>
    </subcellularLocation>
</comment>
<dbReference type="PANTHER" id="PTHR30544:SF5">
    <property type="entry name" value="RADICAL SAM CORE DOMAIN-CONTAINING PROTEIN"/>
    <property type="match status" value="1"/>
</dbReference>
<keyword evidence="11 14" id="KW-0408">Iron</keyword>
<comment type="cofactor">
    <cofactor evidence="14">
        <name>[4Fe-4S] cluster</name>
        <dbReference type="ChEBI" id="CHEBI:49883"/>
    </cofactor>
    <text evidence="14">Binds 1 [4Fe-4S] cluster. The cluster is coordinated with 3 cysteines and an exchangeable S-adenosyl-L-methionine.</text>
</comment>
<dbReference type="NCBIfam" id="TIGR00048">
    <property type="entry name" value="rRNA_mod_RlmN"/>
    <property type="match status" value="1"/>
</dbReference>
<feature type="active site" description="Proton acceptor" evidence="14">
    <location>
        <position position="95"/>
    </location>
</feature>
<keyword evidence="17" id="KW-1185">Reference proteome</keyword>
<comment type="similarity">
    <text evidence="2 14">Belongs to the radical SAM superfamily. RlmN family.</text>
</comment>
<dbReference type="EC" id="2.1.1.192" evidence="14"/>
<name>A0A7X2PAZ5_9SPIO</name>
<keyword evidence="6 14" id="KW-0489">Methyltransferase</keyword>
<keyword evidence="10 14" id="KW-0479">Metal-binding</keyword>
<feature type="domain" description="Radical SAM core" evidence="15">
    <location>
        <begin position="102"/>
        <end position="335"/>
    </location>
</feature>
<feature type="binding site" evidence="14">
    <location>
        <position position="120"/>
    </location>
    <ligand>
        <name>[4Fe-4S] cluster</name>
        <dbReference type="ChEBI" id="CHEBI:49883"/>
        <note>4Fe-4S-S-AdoMet</note>
    </ligand>
</feature>
<dbReference type="GO" id="GO:0051539">
    <property type="term" value="F:4 iron, 4 sulfur cluster binding"/>
    <property type="evidence" value="ECO:0007669"/>
    <property type="project" value="UniProtKB-UniRule"/>
</dbReference>
<feature type="active site" description="S-methylcysteine intermediate" evidence="14">
    <location>
        <position position="336"/>
    </location>
</feature>
<evidence type="ECO:0000256" key="7">
    <source>
        <dbReference type="ARBA" id="ARBA00022679"/>
    </source>
</evidence>
<dbReference type="SFLD" id="SFLDF00275">
    <property type="entry name" value="adenosine_C2_methyltransferase"/>
    <property type="match status" value="1"/>
</dbReference>
<dbReference type="InterPro" id="IPR058240">
    <property type="entry name" value="rSAM_sf"/>
</dbReference>
<evidence type="ECO:0000256" key="3">
    <source>
        <dbReference type="ARBA" id="ARBA00022485"/>
    </source>
</evidence>
<keyword evidence="3 14" id="KW-0004">4Fe-4S</keyword>
<keyword evidence="12 14" id="KW-0411">Iron-sulfur</keyword>
<dbReference type="InterPro" id="IPR007197">
    <property type="entry name" value="rSAM"/>
</dbReference>
<dbReference type="SFLD" id="SFLDG01062">
    <property type="entry name" value="methyltransferase_(Class_A)"/>
    <property type="match status" value="1"/>
</dbReference>
<proteinExistence type="inferred from homology"/>
<reference evidence="16 17" key="1">
    <citation type="submission" date="2019-08" db="EMBL/GenBank/DDBJ databases">
        <title>In-depth cultivation of the pig gut microbiome towards novel bacterial diversity and tailored functional studies.</title>
        <authorList>
            <person name="Wylensek D."/>
            <person name="Hitch T.C.A."/>
            <person name="Clavel T."/>
        </authorList>
    </citation>
    <scope>NUCLEOTIDE SEQUENCE [LARGE SCALE GENOMIC DNA]</scope>
    <source>
        <strain evidence="16 17">NM-380-WT-3C1</strain>
    </source>
</reference>
<organism evidence="16 17">
    <name type="scientific">Bullifex porci</name>
    <dbReference type="NCBI Taxonomy" id="2606638"/>
    <lineage>
        <taxon>Bacteria</taxon>
        <taxon>Pseudomonadati</taxon>
        <taxon>Spirochaetota</taxon>
        <taxon>Spirochaetia</taxon>
        <taxon>Spirochaetales</taxon>
        <taxon>Spirochaetaceae</taxon>
        <taxon>Bullifex</taxon>
    </lineage>
</organism>
<keyword evidence="7 14" id="KW-0808">Transferase</keyword>
<evidence type="ECO:0000256" key="2">
    <source>
        <dbReference type="ARBA" id="ARBA00007544"/>
    </source>
</evidence>
<dbReference type="InterPro" id="IPR013785">
    <property type="entry name" value="Aldolase_TIM"/>
</dbReference>
<dbReference type="GO" id="GO:0070040">
    <property type="term" value="F:rRNA (adenine(2503)-C2-)-methyltransferase activity"/>
    <property type="evidence" value="ECO:0007669"/>
    <property type="project" value="UniProtKB-UniRule"/>
</dbReference>
<dbReference type="AlphaFoldDB" id="A0A7X2PAZ5"/>
<evidence type="ECO:0000256" key="4">
    <source>
        <dbReference type="ARBA" id="ARBA00022490"/>
    </source>
</evidence>
<dbReference type="Gene3D" id="1.10.150.530">
    <property type="match status" value="1"/>
</dbReference>
<dbReference type="PIRSF" id="PIRSF006004">
    <property type="entry name" value="CHP00048"/>
    <property type="match status" value="1"/>
</dbReference>
<dbReference type="GO" id="GO:0030488">
    <property type="term" value="P:tRNA methylation"/>
    <property type="evidence" value="ECO:0007669"/>
    <property type="project" value="UniProtKB-UniRule"/>
</dbReference>
<evidence type="ECO:0000256" key="12">
    <source>
        <dbReference type="ARBA" id="ARBA00023014"/>
    </source>
</evidence>
<evidence type="ECO:0000256" key="11">
    <source>
        <dbReference type="ARBA" id="ARBA00023004"/>
    </source>
</evidence>
<evidence type="ECO:0000256" key="1">
    <source>
        <dbReference type="ARBA" id="ARBA00004496"/>
    </source>
</evidence>
<keyword evidence="13 14" id="KW-1015">Disulfide bond</keyword>
<dbReference type="CDD" id="cd01335">
    <property type="entry name" value="Radical_SAM"/>
    <property type="match status" value="1"/>
</dbReference>
<dbReference type="SFLD" id="SFLDS00029">
    <property type="entry name" value="Radical_SAM"/>
    <property type="match status" value="1"/>
</dbReference>
<dbReference type="InterPro" id="IPR027492">
    <property type="entry name" value="RNA_MTrfase_RlmN"/>
</dbReference>
<dbReference type="Pfam" id="PF04055">
    <property type="entry name" value="Radical_SAM"/>
    <property type="match status" value="1"/>
</dbReference>
<dbReference type="GO" id="GO:0019843">
    <property type="term" value="F:rRNA binding"/>
    <property type="evidence" value="ECO:0007669"/>
    <property type="project" value="UniProtKB-UniRule"/>
</dbReference>
<dbReference type="Gene3D" id="3.20.20.70">
    <property type="entry name" value="Aldolase class I"/>
    <property type="match status" value="1"/>
</dbReference>
<keyword evidence="8 14" id="KW-0949">S-adenosyl-L-methionine</keyword>
<comment type="caution">
    <text evidence="16">The sequence shown here is derived from an EMBL/GenBank/DDBJ whole genome shotgun (WGS) entry which is preliminary data.</text>
</comment>
<dbReference type="PANTHER" id="PTHR30544">
    <property type="entry name" value="23S RRNA METHYLTRANSFERASE"/>
    <property type="match status" value="1"/>
</dbReference>
<comment type="miscellaneous">
    <text evidence="14">Reaction proceeds by a ping-pong mechanism involving intermediate methylation of a conserved cysteine residue.</text>
</comment>
<evidence type="ECO:0000256" key="6">
    <source>
        <dbReference type="ARBA" id="ARBA00022603"/>
    </source>
</evidence>
<feature type="binding site" evidence="14">
    <location>
        <position position="123"/>
    </location>
    <ligand>
        <name>[4Fe-4S] cluster</name>
        <dbReference type="ChEBI" id="CHEBI:49883"/>
        <note>4Fe-4S-S-AdoMet</note>
    </ligand>
</feature>
<dbReference type="InterPro" id="IPR040072">
    <property type="entry name" value="Methyltransferase_A"/>
</dbReference>
<dbReference type="GO" id="GO:0002935">
    <property type="term" value="F:tRNA (adenine(37)-C2)-methyltransferase activity"/>
    <property type="evidence" value="ECO:0007669"/>
    <property type="project" value="UniProtKB-UniRule"/>
</dbReference>
<keyword evidence="5 14" id="KW-0698">rRNA processing</keyword>
<evidence type="ECO:0000313" key="17">
    <source>
        <dbReference type="Proteomes" id="UP000460549"/>
    </source>
</evidence>
<evidence type="ECO:0000256" key="8">
    <source>
        <dbReference type="ARBA" id="ARBA00022691"/>
    </source>
</evidence>
<dbReference type="SUPFAM" id="SSF102114">
    <property type="entry name" value="Radical SAM enzymes"/>
    <property type="match status" value="1"/>
</dbReference>
<evidence type="ECO:0000256" key="5">
    <source>
        <dbReference type="ARBA" id="ARBA00022552"/>
    </source>
</evidence>
<feature type="binding site" evidence="14">
    <location>
        <position position="194"/>
    </location>
    <ligand>
        <name>S-adenosyl-L-methionine</name>
        <dbReference type="ChEBI" id="CHEBI:59789"/>
    </ligand>
</feature>
<dbReference type="GO" id="GO:0005737">
    <property type="term" value="C:cytoplasm"/>
    <property type="evidence" value="ECO:0007669"/>
    <property type="project" value="UniProtKB-SubCell"/>
</dbReference>
<protein>
    <recommendedName>
        <fullName evidence="14">Probable dual-specificity RNA methyltransferase RlmN</fullName>
        <ecNumber evidence="14">2.1.1.192</ecNumber>
    </recommendedName>
    <alternativeName>
        <fullName evidence="14">23S rRNA (adenine(2503)-C(2))-methyltransferase</fullName>
    </alternativeName>
    <alternativeName>
        <fullName evidence="14">23S rRNA m2A2503 methyltransferase</fullName>
    </alternativeName>
    <alternativeName>
        <fullName evidence="14">Ribosomal RNA large subunit methyltransferase N</fullName>
    </alternativeName>
    <alternativeName>
        <fullName evidence="14">tRNA (adenine(37)-C(2))-methyltransferase</fullName>
    </alternativeName>
    <alternativeName>
        <fullName evidence="14">tRNA m2A37 methyltransferase</fullName>
    </alternativeName>
</protein>
<dbReference type="FunFam" id="3.20.20.70:FF:000014">
    <property type="entry name" value="Probable dual-specificity RNA methyltransferase RlmN"/>
    <property type="match status" value="1"/>
</dbReference>
<feature type="binding site" evidence="14">
    <location>
        <position position="116"/>
    </location>
    <ligand>
        <name>[4Fe-4S] cluster</name>
        <dbReference type="ChEBI" id="CHEBI:49883"/>
        <note>4Fe-4S-S-AdoMet</note>
    </ligand>
</feature>
<comment type="function">
    <text evidence="14">Specifically methylates position 2 of adenine 2503 in 23S rRNA and position 2 of adenine 37 in tRNAs.</text>
</comment>
<evidence type="ECO:0000256" key="9">
    <source>
        <dbReference type="ARBA" id="ARBA00022694"/>
    </source>
</evidence>
<dbReference type="GO" id="GO:0000049">
    <property type="term" value="F:tRNA binding"/>
    <property type="evidence" value="ECO:0007669"/>
    <property type="project" value="UniProtKB-UniRule"/>
</dbReference>
<evidence type="ECO:0000256" key="10">
    <source>
        <dbReference type="ARBA" id="ARBA00022723"/>
    </source>
</evidence>
<evidence type="ECO:0000313" key="16">
    <source>
        <dbReference type="EMBL" id="MSU05551.1"/>
    </source>
</evidence>
<dbReference type="GO" id="GO:0046872">
    <property type="term" value="F:metal ion binding"/>
    <property type="evidence" value="ECO:0007669"/>
    <property type="project" value="UniProtKB-KW"/>
</dbReference>
<comment type="caution">
    <text evidence="14">Lacks conserved residue(s) required for the propagation of feature annotation.</text>
</comment>
<dbReference type="Proteomes" id="UP000460549">
    <property type="component" value="Unassembled WGS sequence"/>
</dbReference>
<evidence type="ECO:0000256" key="14">
    <source>
        <dbReference type="HAMAP-Rule" id="MF_01849"/>
    </source>
</evidence>
<comment type="catalytic activity">
    <reaction evidence="14">
        <text>adenosine(37) in tRNA + 2 reduced [2Fe-2S]-[ferredoxin] + 2 S-adenosyl-L-methionine = 2-methyladenosine(37) in tRNA + 5'-deoxyadenosine + L-methionine + 2 oxidized [2Fe-2S]-[ferredoxin] + S-adenosyl-L-homocysteine</text>
        <dbReference type="Rhea" id="RHEA:43332"/>
        <dbReference type="Rhea" id="RHEA-COMP:10000"/>
        <dbReference type="Rhea" id="RHEA-COMP:10001"/>
        <dbReference type="Rhea" id="RHEA-COMP:10162"/>
        <dbReference type="Rhea" id="RHEA-COMP:10485"/>
        <dbReference type="ChEBI" id="CHEBI:17319"/>
        <dbReference type="ChEBI" id="CHEBI:33737"/>
        <dbReference type="ChEBI" id="CHEBI:33738"/>
        <dbReference type="ChEBI" id="CHEBI:57844"/>
        <dbReference type="ChEBI" id="CHEBI:57856"/>
        <dbReference type="ChEBI" id="CHEBI:59789"/>
        <dbReference type="ChEBI" id="CHEBI:74411"/>
        <dbReference type="ChEBI" id="CHEBI:74497"/>
        <dbReference type="EC" id="2.1.1.192"/>
    </reaction>
</comment>